<dbReference type="AlphaFoldDB" id="A0A2S1LVX0"/>
<evidence type="ECO:0000256" key="3">
    <source>
        <dbReference type="ARBA" id="ARBA00005189"/>
    </source>
</evidence>
<keyword evidence="8 11" id="KW-0808">Transferase</keyword>
<evidence type="ECO:0000256" key="4">
    <source>
        <dbReference type="ARBA" id="ARBA00008655"/>
    </source>
</evidence>
<evidence type="ECO:0000256" key="2">
    <source>
        <dbReference type="ARBA" id="ARBA00004728"/>
    </source>
</evidence>
<comment type="pathway">
    <text evidence="2">Phospholipid metabolism; CDP-diacylglycerol biosynthesis; CDP-diacylglycerol from sn-glycerol 3-phosphate: step 2/3.</text>
</comment>
<evidence type="ECO:0000256" key="5">
    <source>
        <dbReference type="ARBA" id="ARBA00013211"/>
    </source>
</evidence>
<protein>
    <recommendedName>
        <fullName evidence="6 11">1-acyl-sn-glycerol-3-phosphate acyltransferase</fullName>
        <ecNumber evidence="5 11">2.3.1.51</ecNumber>
    </recommendedName>
</protein>
<feature type="transmembrane region" description="Helical" evidence="12">
    <location>
        <begin position="76"/>
        <end position="96"/>
    </location>
</feature>
<accession>A0A2S1LVX0</accession>
<keyword evidence="12" id="KW-0472">Membrane</keyword>
<feature type="transmembrane region" description="Helical" evidence="12">
    <location>
        <begin position="39"/>
        <end position="64"/>
    </location>
</feature>
<dbReference type="PANTHER" id="PTHR10434:SF64">
    <property type="entry name" value="1-ACYL-SN-GLYCEROL-3-PHOSPHATE ACYLTRANSFERASE-RELATED"/>
    <property type="match status" value="1"/>
</dbReference>
<evidence type="ECO:0000256" key="9">
    <source>
        <dbReference type="ARBA" id="ARBA00023098"/>
    </source>
</evidence>
<dbReference type="Pfam" id="PF01553">
    <property type="entry name" value="Acyltransferase"/>
    <property type="match status" value="1"/>
</dbReference>
<keyword evidence="9 11" id="KW-0443">Lipid metabolism</keyword>
<dbReference type="CDD" id="cd07989">
    <property type="entry name" value="LPLAT_AGPAT-like"/>
    <property type="match status" value="1"/>
</dbReference>
<comment type="catalytic activity">
    <reaction evidence="1 11">
        <text>a 1-acyl-sn-glycero-3-phosphate + an acyl-CoA = a 1,2-diacyl-sn-glycero-3-phosphate + CoA</text>
        <dbReference type="Rhea" id="RHEA:19709"/>
        <dbReference type="ChEBI" id="CHEBI:57287"/>
        <dbReference type="ChEBI" id="CHEBI:57970"/>
        <dbReference type="ChEBI" id="CHEBI:58342"/>
        <dbReference type="ChEBI" id="CHEBI:58608"/>
        <dbReference type="EC" id="2.3.1.51"/>
    </reaction>
</comment>
<organism evidence="14 15">
    <name type="scientific">Candidatus Borreliella tachyglossi</name>
    <dbReference type="NCBI Taxonomy" id="1964448"/>
    <lineage>
        <taxon>Bacteria</taxon>
        <taxon>Pseudomonadati</taxon>
        <taxon>Spirochaetota</taxon>
        <taxon>Spirochaetia</taxon>
        <taxon>Spirochaetales</taxon>
        <taxon>Borreliaceae</taxon>
        <taxon>Borreliella</taxon>
    </lineage>
</organism>
<dbReference type="EMBL" id="CP025785">
    <property type="protein sequence ID" value="AWG42442.1"/>
    <property type="molecule type" value="Genomic_DNA"/>
</dbReference>
<dbReference type="InterPro" id="IPR002123">
    <property type="entry name" value="Plipid/glycerol_acylTrfase"/>
</dbReference>
<evidence type="ECO:0000256" key="1">
    <source>
        <dbReference type="ARBA" id="ARBA00001141"/>
    </source>
</evidence>
<gene>
    <name evidence="14" type="ORF">CR532_00180</name>
</gene>
<dbReference type="PANTHER" id="PTHR10434">
    <property type="entry name" value="1-ACYL-SN-GLYCEROL-3-PHOSPHATE ACYLTRANSFERASE"/>
    <property type="match status" value="1"/>
</dbReference>
<feature type="transmembrane region" description="Helical" evidence="12">
    <location>
        <begin position="7"/>
        <end position="33"/>
    </location>
</feature>
<evidence type="ECO:0000313" key="15">
    <source>
        <dbReference type="Proteomes" id="UP000244655"/>
    </source>
</evidence>
<reference evidence="14 15" key="1">
    <citation type="submission" date="2018-01" db="EMBL/GenBank/DDBJ databases">
        <title>Genome sequence of Borrelia tachyglossi.</title>
        <authorList>
            <person name="Gofton A.W."/>
        </authorList>
    </citation>
    <scope>NUCLEOTIDE SEQUENCE [LARGE SCALE GENOMIC DNA]</scope>
    <source>
        <strain evidence="14 15">Bc-F10-1268</strain>
    </source>
</reference>
<dbReference type="Proteomes" id="UP000244655">
    <property type="component" value="Chromosome"/>
</dbReference>
<dbReference type="GO" id="GO:0006654">
    <property type="term" value="P:phosphatidic acid biosynthetic process"/>
    <property type="evidence" value="ECO:0007669"/>
    <property type="project" value="TreeGrafter"/>
</dbReference>
<keyword evidence="10 11" id="KW-0012">Acyltransferase</keyword>
<dbReference type="EC" id="2.3.1.51" evidence="5 11"/>
<sequence length="256" mass="29265">MKVLRSVVAYINVSFFFLIFTILFPVFLIFNIFKFESYFIRFSFVLVRFGIKTSLWFAGIKVVVTRDNDVCRKGSVVIVANHVAAMDPLLLVYVFMQPFVVIAKRSLFRIPFVNFVLISLGTIFVNRSSIKSSAIAQRKAMEVIKEGKAIGIFPEGTRNRGGETRNFKVGAMNLALRTNVPIRPVTLLNTHKFFVKHFILNSGLSIYIHVHSLIDVSELKNDEKENLPVIVRDIIVKKLEKMQIQYNVDGNLNEDK</sequence>
<dbReference type="SMART" id="SM00563">
    <property type="entry name" value="PlsC"/>
    <property type="match status" value="1"/>
</dbReference>
<comment type="similarity">
    <text evidence="4 11">Belongs to the 1-acyl-sn-glycerol-3-phosphate acyltransferase family.</text>
</comment>
<keyword evidence="15" id="KW-1185">Reference proteome</keyword>
<comment type="domain">
    <text evidence="11">The HXXXXD motif is essential for acyltransferase activity and may constitute the binding site for the phosphate moiety of the glycerol-3-phosphate.</text>
</comment>
<evidence type="ECO:0000256" key="11">
    <source>
        <dbReference type="RuleBase" id="RU361267"/>
    </source>
</evidence>
<dbReference type="RefSeq" id="WP_108728839.1">
    <property type="nucleotide sequence ID" value="NZ_CP025785.1"/>
</dbReference>
<evidence type="ECO:0000256" key="6">
    <source>
        <dbReference type="ARBA" id="ARBA00016139"/>
    </source>
</evidence>
<evidence type="ECO:0000256" key="12">
    <source>
        <dbReference type="SAM" id="Phobius"/>
    </source>
</evidence>
<keyword evidence="12" id="KW-0812">Transmembrane</keyword>
<evidence type="ECO:0000259" key="13">
    <source>
        <dbReference type="SMART" id="SM00563"/>
    </source>
</evidence>
<keyword evidence="11" id="KW-1208">Phospholipid metabolism</keyword>
<dbReference type="OrthoDB" id="9803035at2"/>
<dbReference type="InterPro" id="IPR004552">
    <property type="entry name" value="AGP_acyltrans"/>
</dbReference>
<evidence type="ECO:0000313" key="14">
    <source>
        <dbReference type="EMBL" id="AWG42442.1"/>
    </source>
</evidence>
<feature type="domain" description="Phospholipid/glycerol acyltransferase" evidence="13">
    <location>
        <begin position="76"/>
        <end position="190"/>
    </location>
</feature>
<name>A0A2S1LVX0_9SPIR</name>
<dbReference type="NCBIfam" id="TIGR00530">
    <property type="entry name" value="AGP_acyltrn"/>
    <property type="match status" value="1"/>
</dbReference>
<proteinExistence type="inferred from homology"/>
<feature type="transmembrane region" description="Helical" evidence="12">
    <location>
        <begin position="108"/>
        <end position="125"/>
    </location>
</feature>
<evidence type="ECO:0000256" key="7">
    <source>
        <dbReference type="ARBA" id="ARBA00022516"/>
    </source>
</evidence>
<dbReference type="GO" id="GO:0003841">
    <property type="term" value="F:1-acylglycerol-3-phosphate O-acyltransferase activity"/>
    <property type="evidence" value="ECO:0007669"/>
    <property type="project" value="UniProtKB-UniRule"/>
</dbReference>
<keyword evidence="12" id="KW-1133">Transmembrane helix</keyword>
<dbReference type="SUPFAM" id="SSF69593">
    <property type="entry name" value="Glycerol-3-phosphate (1)-acyltransferase"/>
    <property type="match status" value="1"/>
</dbReference>
<evidence type="ECO:0000256" key="10">
    <source>
        <dbReference type="ARBA" id="ARBA00023315"/>
    </source>
</evidence>
<keyword evidence="11" id="KW-0594">Phospholipid biosynthesis</keyword>
<evidence type="ECO:0000256" key="8">
    <source>
        <dbReference type="ARBA" id="ARBA00022679"/>
    </source>
</evidence>
<dbReference type="GO" id="GO:0016020">
    <property type="term" value="C:membrane"/>
    <property type="evidence" value="ECO:0007669"/>
    <property type="project" value="InterPro"/>
</dbReference>
<keyword evidence="7 11" id="KW-0444">Lipid biosynthesis</keyword>
<comment type="pathway">
    <text evidence="3">Lipid metabolism.</text>
</comment>